<evidence type="ECO:0000313" key="13">
    <source>
        <dbReference type="EMBL" id="BDI04459.1"/>
    </source>
</evidence>
<feature type="coiled-coil region" evidence="11">
    <location>
        <begin position="16"/>
        <end position="53"/>
    </location>
</feature>
<dbReference type="Proteomes" id="UP001057498">
    <property type="component" value="Chromosome"/>
</dbReference>
<dbReference type="InterPro" id="IPR053716">
    <property type="entry name" value="Flag_assembly_chemotaxis_eff"/>
</dbReference>
<dbReference type="PANTHER" id="PTHR38786:SF1">
    <property type="entry name" value="FLAGELLAR FLIJ PROTEIN"/>
    <property type="match status" value="1"/>
</dbReference>
<sequence>MTAAIHPSLRPLMVLLDQAERERDQALAGQNRAEAALLAARRQQQQLADYRQECESRWTEQFRQGVAMTLLQCYHDFVARLHGAVDQQAQQIERLSQERERAGALTLAAELRLAAVRKLLERRSQALLRSAHAREQKQMDEMAARAGWQRRPEPAVDGETTLQGVL</sequence>
<dbReference type="InterPro" id="IPR052570">
    <property type="entry name" value="FliJ"/>
</dbReference>
<dbReference type="RefSeq" id="WP_251972577.1">
    <property type="nucleotide sequence ID" value="NZ_AP025730.1"/>
</dbReference>
<evidence type="ECO:0000256" key="1">
    <source>
        <dbReference type="ARBA" id="ARBA00004413"/>
    </source>
</evidence>
<dbReference type="EMBL" id="AP025730">
    <property type="protein sequence ID" value="BDI04459.1"/>
    <property type="molecule type" value="Genomic_DNA"/>
</dbReference>
<evidence type="ECO:0000256" key="6">
    <source>
        <dbReference type="ARBA" id="ARBA00022500"/>
    </source>
</evidence>
<evidence type="ECO:0000256" key="9">
    <source>
        <dbReference type="ARBA" id="ARBA00023136"/>
    </source>
</evidence>
<evidence type="ECO:0000256" key="3">
    <source>
        <dbReference type="ARBA" id="ARBA00020392"/>
    </source>
</evidence>
<evidence type="ECO:0000256" key="5">
    <source>
        <dbReference type="ARBA" id="ARBA00022475"/>
    </source>
</evidence>
<keyword evidence="7" id="KW-1005">Bacterial flagellum biogenesis</keyword>
<evidence type="ECO:0000313" key="14">
    <source>
        <dbReference type="Proteomes" id="UP001057498"/>
    </source>
</evidence>
<gene>
    <name evidence="13" type="ORF">CATMQ487_14290</name>
</gene>
<dbReference type="Gene3D" id="1.10.287.1700">
    <property type="match status" value="1"/>
</dbReference>
<keyword evidence="8" id="KW-0653">Protein transport</keyword>
<evidence type="ECO:0000256" key="4">
    <source>
        <dbReference type="ARBA" id="ARBA00022448"/>
    </source>
</evidence>
<dbReference type="Pfam" id="PF02050">
    <property type="entry name" value="FliJ"/>
    <property type="match status" value="1"/>
</dbReference>
<comment type="subcellular location">
    <subcellularLocation>
        <location evidence="1">Cell membrane</location>
        <topology evidence="1">Peripheral membrane protein</topology>
        <orientation evidence="1">Cytoplasmic side</orientation>
    </subcellularLocation>
</comment>
<evidence type="ECO:0000256" key="8">
    <source>
        <dbReference type="ARBA" id="ARBA00022927"/>
    </source>
</evidence>
<organism evidence="13 14">
    <name type="scientific">Sphaerotilus microaerophilus</name>
    <dbReference type="NCBI Taxonomy" id="2914710"/>
    <lineage>
        <taxon>Bacteria</taxon>
        <taxon>Pseudomonadati</taxon>
        <taxon>Pseudomonadota</taxon>
        <taxon>Betaproteobacteria</taxon>
        <taxon>Burkholderiales</taxon>
        <taxon>Sphaerotilaceae</taxon>
        <taxon>Sphaerotilus</taxon>
    </lineage>
</organism>
<feature type="coiled-coil region" evidence="11">
    <location>
        <begin position="78"/>
        <end position="105"/>
    </location>
</feature>
<evidence type="ECO:0000256" key="2">
    <source>
        <dbReference type="ARBA" id="ARBA00010004"/>
    </source>
</evidence>
<keyword evidence="10" id="KW-1006">Bacterial flagellum protein export</keyword>
<accession>A0ABN6PKG3</accession>
<dbReference type="InterPro" id="IPR012823">
    <property type="entry name" value="Flagell_FliJ"/>
</dbReference>
<keyword evidence="6" id="KW-0145">Chemotaxis</keyword>
<keyword evidence="5" id="KW-1003">Cell membrane</keyword>
<dbReference type="PANTHER" id="PTHR38786">
    <property type="entry name" value="FLAGELLAR FLIJ PROTEIN"/>
    <property type="match status" value="1"/>
</dbReference>
<keyword evidence="9" id="KW-0472">Membrane</keyword>
<keyword evidence="14" id="KW-1185">Reference proteome</keyword>
<reference evidence="13" key="1">
    <citation type="submission" date="2022-04" db="EMBL/GenBank/DDBJ databases">
        <title>Whole genome sequence of Sphaerotilus sp. FB-5.</title>
        <authorList>
            <person name="Takeda M."/>
            <person name="Narihara S."/>
            <person name="Akimoto M."/>
            <person name="Akimoto R."/>
            <person name="Nishiyashiki S."/>
            <person name="Murakami T."/>
        </authorList>
    </citation>
    <scope>NUCLEOTIDE SEQUENCE</scope>
    <source>
        <strain evidence="13">FB-5</strain>
    </source>
</reference>
<keyword evidence="4" id="KW-0813">Transport</keyword>
<evidence type="ECO:0000256" key="11">
    <source>
        <dbReference type="SAM" id="Coils"/>
    </source>
</evidence>
<evidence type="ECO:0000256" key="7">
    <source>
        <dbReference type="ARBA" id="ARBA00022795"/>
    </source>
</evidence>
<feature type="compositionally biased region" description="Basic and acidic residues" evidence="12">
    <location>
        <begin position="132"/>
        <end position="143"/>
    </location>
</feature>
<comment type="similarity">
    <text evidence="2">Belongs to the FliJ family.</text>
</comment>
<evidence type="ECO:0000256" key="10">
    <source>
        <dbReference type="ARBA" id="ARBA00023225"/>
    </source>
</evidence>
<keyword evidence="11" id="KW-0175">Coiled coil</keyword>
<dbReference type="NCBIfam" id="TIGR02473">
    <property type="entry name" value="flagell_FliJ"/>
    <property type="match status" value="1"/>
</dbReference>
<protein>
    <recommendedName>
        <fullName evidence="3">Flagellar FliJ protein</fullName>
    </recommendedName>
</protein>
<name>A0ABN6PKG3_9BURK</name>
<feature type="region of interest" description="Disordered" evidence="12">
    <location>
        <begin position="130"/>
        <end position="166"/>
    </location>
</feature>
<proteinExistence type="inferred from homology"/>
<evidence type="ECO:0000256" key="12">
    <source>
        <dbReference type="SAM" id="MobiDB-lite"/>
    </source>
</evidence>